<dbReference type="KEGG" id="err:DVR09_16415"/>
<geneLocation type="plasmid" evidence="1 2">
    <name>unnamed</name>
</geneLocation>
<organism evidence="1 2">
    <name type="scientific">Erythrobacter aureus</name>
    <dbReference type="NCBI Taxonomy" id="2182384"/>
    <lineage>
        <taxon>Bacteria</taxon>
        <taxon>Pseudomonadati</taxon>
        <taxon>Pseudomonadota</taxon>
        <taxon>Alphaproteobacteria</taxon>
        <taxon>Sphingomonadales</taxon>
        <taxon>Erythrobacteraceae</taxon>
        <taxon>Erythrobacter/Porphyrobacter group</taxon>
        <taxon>Erythrobacter</taxon>
    </lineage>
</organism>
<dbReference type="EMBL" id="CP031358">
    <property type="protein sequence ID" value="AXK44036.1"/>
    <property type="molecule type" value="Genomic_DNA"/>
</dbReference>
<evidence type="ECO:0000313" key="2">
    <source>
        <dbReference type="Proteomes" id="UP000254508"/>
    </source>
</evidence>
<dbReference type="AlphaFoldDB" id="A0A345YJD4"/>
<dbReference type="Proteomes" id="UP000254508">
    <property type="component" value="Plasmid unnamed"/>
</dbReference>
<keyword evidence="1" id="KW-0614">Plasmid</keyword>
<name>A0A345YJD4_9SPHN</name>
<reference evidence="1 2" key="1">
    <citation type="submission" date="2018-07" db="EMBL/GenBank/DDBJ databases">
        <title>Genome sequence of Erythrobacter strain YH-07, an antagonistic bacterium isolated from Yellow Sea.</title>
        <authorList>
            <person name="Tang T."/>
            <person name="Liu Q."/>
            <person name="Sun X."/>
        </authorList>
    </citation>
    <scope>NUCLEOTIDE SEQUENCE [LARGE SCALE GENOMIC DNA]</scope>
    <source>
        <strain evidence="1 2">YH-07</strain>
        <plasmid evidence="1 2">unnamed</plasmid>
    </source>
</reference>
<gene>
    <name evidence="1" type="ORF">DVR09_16415</name>
</gene>
<protein>
    <submittedName>
        <fullName evidence="1">Uncharacterized protein</fullName>
    </submittedName>
</protein>
<evidence type="ECO:0000313" key="1">
    <source>
        <dbReference type="EMBL" id="AXK44036.1"/>
    </source>
</evidence>
<keyword evidence="2" id="KW-1185">Reference proteome</keyword>
<sequence>MFHSFALAPRWQPAMTDREGTHMFDDQGFCRISGRTFMRRDDIGPDPHAVMSGNFEDCKAACAEIDGSFLLAPAAGVRGRATWLVCLCIDHSTMRPDNSAERVIAYESETSDYWVKRKGKGRFELLHNESCGASVKGQFSATADPARALGWAMRDLFRREVEEDFVRAAA</sequence>
<accession>A0A345YJD4</accession>
<proteinExistence type="predicted"/>